<dbReference type="Pfam" id="PF07907">
    <property type="entry name" value="YibE_F"/>
    <property type="match status" value="1"/>
</dbReference>
<gene>
    <name evidence="2" type="ORF">HLVA_13100</name>
</gene>
<reference evidence="2 3" key="1">
    <citation type="submission" date="2022-11" db="EMBL/GenBank/DDBJ databases">
        <title>Haliovirga abyssi gen. nov., sp. nov., a mesophilic fermentative bacterium isolated from the Iheya North hydrothermal field and the proposal of Haliovirgaceae fam. nov.</title>
        <authorList>
            <person name="Miyazaki U."/>
            <person name="Tame A."/>
            <person name="Miyazaki J."/>
            <person name="Takai K."/>
            <person name="Sawayama S."/>
            <person name="Kitajima M."/>
            <person name="Okamoto A."/>
            <person name="Nakagawa S."/>
        </authorList>
    </citation>
    <scope>NUCLEOTIDE SEQUENCE [LARGE SCALE GENOMIC DNA]</scope>
    <source>
        <strain evidence="2 3">IC12</strain>
    </source>
</reference>
<feature type="transmembrane region" description="Helical" evidence="1">
    <location>
        <begin position="240"/>
        <end position="261"/>
    </location>
</feature>
<accession>A0AAU9D437</accession>
<name>A0AAU9D437_9FUSO</name>
<dbReference type="Proteomes" id="UP001321582">
    <property type="component" value="Chromosome"/>
</dbReference>
<keyword evidence="1" id="KW-0812">Transmembrane</keyword>
<feature type="transmembrane region" description="Helical" evidence="1">
    <location>
        <begin position="191"/>
        <end position="214"/>
    </location>
</feature>
<organism evidence="2 3">
    <name type="scientific">Haliovirga abyssi</name>
    <dbReference type="NCBI Taxonomy" id="2996794"/>
    <lineage>
        <taxon>Bacteria</taxon>
        <taxon>Fusobacteriati</taxon>
        <taxon>Fusobacteriota</taxon>
        <taxon>Fusobacteriia</taxon>
        <taxon>Fusobacteriales</taxon>
        <taxon>Haliovirgaceae</taxon>
        <taxon>Haliovirga</taxon>
    </lineage>
</organism>
<dbReference type="EMBL" id="AP027059">
    <property type="protein sequence ID" value="BDU50741.1"/>
    <property type="molecule type" value="Genomic_DNA"/>
</dbReference>
<sequence length="367" mass="40820">MNFIKKIGILIIFLIFPIFIFASSNDKYEKGKITEILRTISANKDEVENGISKKIKVIVEIKTGDYKNKKVLIMHPVFKDKAYNVPIKRNEDVVLDIHNQDGMITYNIIDIDKRGLMISILLIFIFLVIVIGKGKGVKALMGIAISIFFIFYGMLPLILKGYSPLWLGVIFSFLIALFTIYFVAGDSKKGLVAFLGTIGGTIIAGVLSQIYIYAMKLTGYTDLESIYASNLFKNVNVVELISAGIIIGSLGAVMDTAISIASSLNEIREHNNQLTEKQILKSGMKIGKDVIGTMVNTLILAYIGSSMFTILMFMVQKNDYPLIRILNFEFISTEFLRSIAGSIGILIAVPLTAYFGSKIFTKKIKKK</sequence>
<feature type="transmembrane region" description="Helical" evidence="1">
    <location>
        <begin position="335"/>
        <end position="357"/>
    </location>
</feature>
<proteinExistence type="predicted"/>
<feature type="transmembrane region" description="Helical" evidence="1">
    <location>
        <begin position="290"/>
        <end position="315"/>
    </location>
</feature>
<evidence type="ECO:0000256" key="1">
    <source>
        <dbReference type="SAM" id="Phobius"/>
    </source>
</evidence>
<keyword evidence="3" id="KW-1185">Reference proteome</keyword>
<feature type="transmembrane region" description="Helical" evidence="1">
    <location>
        <begin position="139"/>
        <end position="159"/>
    </location>
</feature>
<keyword evidence="1" id="KW-0472">Membrane</keyword>
<dbReference type="PANTHER" id="PTHR41771">
    <property type="entry name" value="MEMBRANE PROTEIN-RELATED"/>
    <property type="match status" value="1"/>
</dbReference>
<feature type="transmembrane region" description="Helical" evidence="1">
    <location>
        <begin position="7"/>
        <end position="24"/>
    </location>
</feature>
<evidence type="ECO:0000313" key="3">
    <source>
        <dbReference type="Proteomes" id="UP001321582"/>
    </source>
</evidence>
<protein>
    <submittedName>
        <fullName evidence="2">Transporter</fullName>
    </submittedName>
</protein>
<keyword evidence="1" id="KW-1133">Transmembrane helix</keyword>
<dbReference type="InterPro" id="IPR012507">
    <property type="entry name" value="YibE_F"/>
</dbReference>
<feature type="transmembrane region" description="Helical" evidence="1">
    <location>
        <begin position="165"/>
        <end position="184"/>
    </location>
</feature>
<dbReference type="AlphaFoldDB" id="A0AAU9D437"/>
<dbReference type="PANTHER" id="PTHR41771:SF1">
    <property type="entry name" value="MEMBRANE PROTEIN"/>
    <property type="match status" value="1"/>
</dbReference>
<feature type="transmembrane region" description="Helical" evidence="1">
    <location>
        <begin position="115"/>
        <end position="132"/>
    </location>
</feature>
<evidence type="ECO:0000313" key="2">
    <source>
        <dbReference type="EMBL" id="BDU50741.1"/>
    </source>
</evidence>
<dbReference type="KEGG" id="haby:HLVA_13100"/>
<dbReference type="RefSeq" id="WP_307903598.1">
    <property type="nucleotide sequence ID" value="NZ_AP027059.1"/>
</dbReference>